<gene>
    <name evidence="5" type="ORF">MSAN_00514700</name>
</gene>
<organism evidence="5 6">
    <name type="scientific">Mycena sanguinolenta</name>
    <dbReference type="NCBI Taxonomy" id="230812"/>
    <lineage>
        <taxon>Eukaryota</taxon>
        <taxon>Fungi</taxon>
        <taxon>Dikarya</taxon>
        <taxon>Basidiomycota</taxon>
        <taxon>Agaricomycotina</taxon>
        <taxon>Agaricomycetes</taxon>
        <taxon>Agaricomycetidae</taxon>
        <taxon>Agaricales</taxon>
        <taxon>Marasmiineae</taxon>
        <taxon>Mycenaceae</taxon>
        <taxon>Mycena</taxon>
    </lineage>
</organism>
<evidence type="ECO:0000256" key="2">
    <source>
        <dbReference type="ARBA" id="ARBA00022643"/>
    </source>
</evidence>
<evidence type="ECO:0000256" key="1">
    <source>
        <dbReference type="ARBA" id="ARBA00022630"/>
    </source>
</evidence>
<dbReference type="Gene3D" id="3.20.20.70">
    <property type="entry name" value="Aldolase class I"/>
    <property type="match status" value="1"/>
</dbReference>
<dbReference type="SUPFAM" id="SSF51412">
    <property type="entry name" value="Inosine monophosphate dehydrogenase (IMPDH)"/>
    <property type="match status" value="1"/>
</dbReference>
<dbReference type="GO" id="GO:0018580">
    <property type="term" value="F:nitronate monooxygenase activity"/>
    <property type="evidence" value="ECO:0007669"/>
    <property type="project" value="InterPro"/>
</dbReference>
<dbReference type="InterPro" id="IPR004136">
    <property type="entry name" value="NMO"/>
</dbReference>
<keyword evidence="3" id="KW-0560">Oxidoreductase</keyword>
<comment type="caution">
    <text evidence="5">The sequence shown here is derived from an EMBL/GenBank/DDBJ whole genome shotgun (WGS) entry which is preliminary data.</text>
</comment>
<protein>
    <submittedName>
        <fullName evidence="5">Putative nitronate monooxygenase</fullName>
    </submittedName>
</protein>
<dbReference type="Proteomes" id="UP000623467">
    <property type="component" value="Unassembled WGS sequence"/>
</dbReference>
<feature type="region of interest" description="Disordered" evidence="4">
    <location>
        <begin position="49"/>
        <end position="69"/>
    </location>
</feature>
<evidence type="ECO:0000313" key="5">
    <source>
        <dbReference type="EMBL" id="KAF7373070.1"/>
    </source>
</evidence>
<dbReference type="EMBL" id="JACAZH010000003">
    <property type="protein sequence ID" value="KAF7373070.1"/>
    <property type="molecule type" value="Genomic_DNA"/>
</dbReference>
<proteinExistence type="predicted"/>
<accession>A0A8H6ZCB2</accession>
<keyword evidence="1" id="KW-0285">Flavoprotein</keyword>
<dbReference type="CDD" id="cd04730">
    <property type="entry name" value="NPD_like"/>
    <property type="match status" value="1"/>
</dbReference>
<keyword evidence="2" id="KW-0288">FMN</keyword>
<name>A0A8H6ZCB2_9AGAR</name>
<keyword evidence="6" id="KW-1185">Reference proteome</keyword>
<dbReference type="OrthoDB" id="10265891at2759"/>
<evidence type="ECO:0000256" key="3">
    <source>
        <dbReference type="ARBA" id="ARBA00023002"/>
    </source>
</evidence>
<sequence>MSVISTPITELFNIQHPVLLAGMNVAAGPELAAAVSNAGGLGVIGGFGSSKSRTDSGKRPCPSASTSLFPQVGGSARKTNYDYTKGKLEELIEVIIKEKVALFVCAVGVPPKHVVDRLHEAGIPTMNMVGHPKHVPKALAAGVDLICAQAGEGGGHTGDIPASILIPACVDAVKGHKSPLTGKPVYVVGAGAVYDGRGLAANLMWGAEAVWVGTRFVASVEAGAPKIHKDLIVSAGYEDTATTLIYTGRPLRLRRTRYIDDWHSNRQAEIKELTAKGLLPHEVELEKHPEKSVDGRPWLMGRVSAASSLSLSVSLPNMCVLHRSSSMRFFPPKSSSTTWFGTQPCSCSAGTSISTPRRSSS</sequence>
<evidence type="ECO:0000256" key="4">
    <source>
        <dbReference type="SAM" id="MobiDB-lite"/>
    </source>
</evidence>
<dbReference type="PANTHER" id="PTHR32332">
    <property type="entry name" value="2-NITROPROPANE DIOXYGENASE"/>
    <property type="match status" value="1"/>
</dbReference>
<keyword evidence="5" id="KW-0503">Monooxygenase</keyword>
<reference evidence="5" key="1">
    <citation type="submission" date="2020-05" db="EMBL/GenBank/DDBJ databases">
        <title>Mycena genomes resolve the evolution of fungal bioluminescence.</title>
        <authorList>
            <person name="Tsai I.J."/>
        </authorList>
    </citation>
    <scope>NUCLEOTIDE SEQUENCE</scope>
    <source>
        <strain evidence="5">160909Yilan</strain>
    </source>
</reference>
<dbReference type="InterPro" id="IPR013785">
    <property type="entry name" value="Aldolase_TIM"/>
</dbReference>
<dbReference type="Pfam" id="PF03060">
    <property type="entry name" value="NMO"/>
    <property type="match status" value="2"/>
</dbReference>
<dbReference type="AlphaFoldDB" id="A0A8H6ZCB2"/>
<dbReference type="PANTHER" id="PTHR32332:SF31">
    <property type="entry name" value="2-NITROPROPANE DIOXYGENASE FAMILY, PUTATIVE (AFU_ORTHOLOGUE AFUA_2G09850)-RELATED"/>
    <property type="match status" value="1"/>
</dbReference>
<evidence type="ECO:0000313" key="6">
    <source>
        <dbReference type="Proteomes" id="UP000623467"/>
    </source>
</evidence>